<protein>
    <submittedName>
        <fullName evidence="2">Uncharacterized protein</fullName>
    </submittedName>
</protein>
<name>A0A9W9F6R1_9EURO</name>
<feature type="region of interest" description="Disordered" evidence="1">
    <location>
        <begin position="130"/>
        <end position="157"/>
    </location>
</feature>
<comment type="caution">
    <text evidence="2">The sequence shown here is derived from an EMBL/GenBank/DDBJ whole genome shotgun (WGS) entry which is preliminary data.</text>
</comment>
<dbReference type="OrthoDB" id="10645851at2759"/>
<keyword evidence="3" id="KW-1185">Reference proteome</keyword>
<feature type="compositionally biased region" description="Low complexity" evidence="1">
    <location>
        <begin position="27"/>
        <end position="37"/>
    </location>
</feature>
<reference evidence="2" key="1">
    <citation type="submission" date="2022-11" db="EMBL/GenBank/DDBJ databases">
        <authorList>
            <person name="Petersen C."/>
        </authorList>
    </citation>
    <scope>NUCLEOTIDE SEQUENCE</scope>
    <source>
        <strain evidence="2">IBT 30069</strain>
    </source>
</reference>
<evidence type="ECO:0000313" key="3">
    <source>
        <dbReference type="Proteomes" id="UP001149165"/>
    </source>
</evidence>
<reference evidence="2" key="2">
    <citation type="journal article" date="2023" name="IMA Fungus">
        <title>Comparative genomic study of the Penicillium genus elucidates a diverse pangenome and 15 lateral gene transfer events.</title>
        <authorList>
            <person name="Petersen C."/>
            <person name="Sorensen T."/>
            <person name="Nielsen M.R."/>
            <person name="Sondergaard T.E."/>
            <person name="Sorensen J.L."/>
            <person name="Fitzpatrick D.A."/>
            <person name="Frisvad J.C."/>
            <person name="Nielsen K.L."/>
        </authorList>
    </citation>
    <scope>NUCLEOTIDE SEQUENCE</scope>
    <source>
        <strain evidence="2">IBT 30069</strain>
    </source>
</reference>
<sequence>MSDLQDKPPPSYTECTQDQILDVQREAPSSASASTPPVNDAETNPLPFPPSRASQRNIPLFPFRRAPSYTFPSAPPVNDAGASQRNIPLFPFRRAPSYTFPSAPPVNDAGASQRNIPQFPFRRAPSYAFPSAPPVNDAETHPSATAPEPATVPHIPHERRRKLKNKATKVFKDGAETALVVVAAPVVMAGMVVYEGGKVVLKIVATPFALCLVCVFMDDFEY</sequence>
<proteinExistence type="predicted"/>
<dbReference type="Proteomes" id="UP001149165">
    <property type="component" value="Unassembled WGS sequence"/>
</dbReference>
<organism evidence="2 3">
    <name type="scientific">Penicillium angulare</name>
    <dbReference type="NCBI Taxonomy" id="116970"/>
    <lineage>
        <taxon>Eukaryota</taxon>
        <taxon>Fungi</taxon>
        <taxon>Dikarya</taxon>
        <taxon>Ascomycota</taxon>
        <taxon>Pezizomycotina</taxon>
        <taxon>Eurotiomycetes</taxon>
        <taxon>Eurotiomycetidae</taxon>
        <taxon>Eurotiales</taxon>
        <taxon>Aspergillaceae</taxon>
        <taxon>Penicillium</taxon>
    </lineage>
</organism>
<evidence type="ECO:0000313" key="2">
    <source>
        <dbReference type="EMBL" id="KAJ5094552.1"/>
    </source>
</evidence>
<gene>
    <name evidence="2" type="ORF">N7456_010413</name>
</gene>
<accession>A0A9W9F6R1</accession>
<dbReference type="EMBL" id="JAPQKH010000006">
    <property type="protein sequence ID" value="KAJ5094552.1"/>
    <property type="molecule type" value="Genomic_DNA"/>
</dbReference>
<feature type="region of interest" description="Disordered" evidence="1">
    <location>
        <begin position="1"/>
        <end position="56"/>
    </location>
</feature>
<dbReference type="AlphaFoldDB" id="A0A9W9F6R1"/>
<evidence type="ECO:0000256" key="1">
    <source>
        <dbReference type="SAM" id="MobiDB-lite"/>
    </source>
</evidence>